<accession>Q6YVM5</accession>
<evidence type="ECO:0000313" key="2">
    <source>
        <dbReference type="Proteomes" id="UP000000763"/>
    </source>
</evidence>
<name>Q6YVM5_ORYSJ</name>
<proteinExistence type="predicted"/>
<reference evidence="2" key="1">
    <citation type="journal article" date="2005" name="Nature">
        <title>The map-based sequence of the rice genome.</title>
        <authorList>
            <consortium name="International rice genome sequencing project (IRGSP)"/>
            <person name="Matsumoto T."/>
            <person name="Wu J."/>
            <person name="Kanamori H."/>
            <person name="Katayose Y."/>
            <person name="Fujisawa M."/>
            <person name="Namiki N."/>
            <person name="Mizuno H."/>
            <person name="Yamamoto K."/>
            <person name="Antonio B.A."/>
            <person name="Baba T."/>
            <person name="Sakata K."/>
            <person name="Nagamura Y."/>
            <person name="Aoki H."/>
            <person name="Arikawa K."/>
            <person name="Arita K."/>
            <person name="Bito T."/>
            <person name="Chiden Y."/>
            <person name="Fujitsuka N."/>
            <person name="Fukunaka R."/>
            <person name="Hamada M."/>
            <person name="Harada C."/>
            <person name="Hayashi A."/>
            <person name="Hijishita S."/>
            <person name="Honda M."/>
            <person name="Hosokawa S."/>
            <person name="Ichikawa Y."/>
            <person name="Idonuma A."/>
            <person name="Iijima M."/>
            <person name="Ikeda M."/>
            <person name="Ikeno M."/>
            <person name="Ito K."/>
            <person name="Ito S."/>
            <person name="Ito T."/>
            <person name="Ito Y."/>
            <person name="Ito Y."/>
            <person name="Iwabuchi A."/>
            <person name="Kamiya K."/>
            <person name="Karasawa W."/>
            <person name="Kurita K."/>
            <person name="Katagiri S."/>
            <person name="Kikuta A."/>
            <person name="Kobayashi H."/>
            <person name="Kobayashi N."/>
            <person name="Machita K."/>
            <person name="Maehara T."/>
            <person name="Masukawa M."/>
            <person name="Mizubayashi T."/>
            <person name="Mukai Y."/>
            <person name="Nagasaki H."/>
            <person name="Nagata Y."/>
            <person name="Naito S."/>
            <person name="Nakashima M."/>
            <person name="Nakama Y."/>
            <person name="Nakamichi Y."/>
            <person name="Nakamura M."/>
            <person name="Meguro A."/>
            <person name="Negishi M."/>
            <person name="Ohta I."/>
            <person name="Ohta T."/>
            <person name="Okamoto M."/>
            <person name="Ono N."/>
            <person name="Saji S."/>
            <person name="Sakaguchi M."/>
            <person name="Sakai K."/>
            <person name="Shibata M."/>
            <person name="Shimokawa T."/>
            <person name="Song J."/>
            <person name="Takazaki Y."/>
            <person name="Terasawa K."/>
            <person name="Tsugane M."/>
            <person name="Tsuji K."/>
            <person name="Ueda S."/>
            <person name="Waki K."/>
            <person name="Yamagata H."/>
            <person name="Yamamoto M."/>
            <person name="Yamamoto S."/>
            <person name="Yamane H."/>
            <person name="Yoshiki S."/>
            <person name="Yoshihara R."/>
            <person name="Yukawa K."/>
            <person name="Zhong H."/>
            <person name="Yano M."/>
            <person name="Yuan Q."/>
            <person name="Ouyang S."/>
            <person name="Liu J."/>
            <person name="Jones K.M."/>
            <person name="Gansberger K."/>
            <person name="Moffat K."/>
            <person name="Hill J."/>
            <person name="Bera J."/>
            <person name="Fadrosh D."/>
            <person name="Jin S."/>
            <person name="Johri S."/>
            <person name="Kim M."/>
            <person name="Overton L."/>
            <person name="Reardon M."/>
            <person name="Tsitrin T."/>
            <person name="Vuong H."/>
            <person name="Weaver B."/>
            <person name="Ciecko A."/>
            <person name="Tallon L."/>
            <person name="Jackson J."/>
            <person name="Pai G."/>
            <person name="Aken S.V."/>
            <person name="Utterback T."/>
            <person name="Reidmuller S."/>
            <person name="Feldblyum T."/>
            <person name="Hsiao J."/>
            <person name="Zismann V."/>
            <person name="Iobst S."/>
            <person name="de Vazeille A.R."/>
            <person name="Buell C.R."/>
            <person name="Ying K."/>
            <person name="Li Y."/>
            <person name="Lu T."/>
            <person name="Huang Y."/>
            <person name="Zhao Q."/>
            <person name="Feng Q."/>
            <person name="Zhang L."/>
            <person name="Zhu J."/>
            <person name="Weng Q."/>
            <person name="Mu J."/>
            <person name="Lu Y."/>
            <person name="Fan D."/>
            <person name="Liu Y."/>
            <person name="Guan J."/>
            <person name="Zhang Y."/>
            <person name="Yu S."/>
            <person name="Liu X."/>
            <person name="Zhang Y."/>
            <person name="Hong G."/>
            <person name="Han B."/>
            <person name="Choisne N."/>
            <person name="Demange N."/>
            <person name="Orjeda G."/>
            <person name="Samain S."/>
            <person name="Cattolico L."/>
            <person name="Pelletier E."/>
            <person name="Couloux A."/>
            <person name="Segurens B."/>
            <person name="Wincker P."/>
            <person name="D'Hont A."/>
            <person name="Scarpelli C."/>
            <person name="Weissenbach J."/>
            <person name="Salanoubat M."/>
            <person name="Quetier F."/>
            <person name="Yu Y."/>
            <person name="Kim H.R."/>
            <person name="Rambo T."/>
            <person name="Currie J."/>
            <person name="Collura K."/>
            <person name="Luo M."/>
            <person name="Yang T."/>
            <person name="Ammiraju J.S.S."/>
            <person name="Engler F."/>
            <person name="Soderlund C."/>
            <person name="Wing R.A."/>
            <person name="Palmer L.E."/>
            <person name="de la Bastide M."/>
            <person name="Spiegel L."/>
            <person name="Nascimento L."/>
            <person name="Zutavern T."/>
            <person name="O'Shaughnessy A."/>
            <person name="Dike S."/>
            <person name="Dedhia N."/>
            <person name="Preston R."/>
            <person name="Balija V."/>
            <person name="McCombie W.R."/>
            <person name="Chow T."/>
            <person name="Chen H."/>
            <person name="Chung M."/>
            <person name="Chen C."/>
            <person name="Shaw J."/>
            <person name="Wu H."/>
            <person name="Hsiao K."/>
            <person name="Chao Y."/>
            <person name="Chu M."/>
            <person name="Cheng C."/>
            <person name="Hour A."/>
            <person name="Lee P."/>
            <person name="Lin S."/>
            <person name="Lin Y."/>
            <person name="Liou J."/>
            <person name="Liu S."/>
            <person name="Hsing Y."/>
            <person name="Raghuvanshi S."/>
            <person name="Mohanty A."/>
            <person name="Bharti A.K."/>
            <person name="Gaur A."/>
            <person name="Gupta V."/>
            <person name="Kumar D."/>
            <person name="Ravi V."/>
            <person name="Vij S."/>
            <person name="Kapur A."/>
            <person name="Khurana P."/>
            <person name="Khurana P."/>
            <person name="Khurana J.P."/>
            <person name="Tyagi A.K."/>
            <person name="Gaikwad K."/>
            <person name="Singh A."/>
            <person name="Dalal V."/>
            <person name="Srivastava S."/>
            <person name="Dixit A."/>
            <person name="Pal A.K."/>
            <person name="Ghazi I.A."/>
            <person name="Yadav M."/>
            <person name="Pandit A."/>
            <person name="Bhargava A."/>
            <person name="Sureshbabu K."/>
            <person name="Batra K."/>
            <person name="Sharma T.R."/>
            <person name="Mohapatra T."/>
            <person name="Singh N.K."/>
            <person name="Messing J."/>
            <person name="Nelson A.B."/>
            <person name="Fuks G."/>
            <person name="Kavchok S."/>
            <person name="Keizer G."/>
            <person name="Linton E."/>
            <person name="Llaca V."/>
            <person name="Song R."/>
            <person name="Tanyolac B."/>
            <person name="Young S."/>
            <person name="Ho-Il K."/>
            <person name="Hahn J.H."/>
            <person name="Sangsakoo G."/>
            <person name="Vanavichit A."/>
            <person name="de Mattos Luiz.A.T."/>
            <person name="Zimmer P.D."/>
            <person name="Malone G."/>
            <person name="Dellagostin O."/>
            <person name="de Oliveira A.C."/>
            <person name="Bevan M."/>
            <person name="Bancroft I."/>
            <person name="Minx P."/>
            <person name="Cordum H."/>
            <person name="Wilson R."/>
            <person name="Cheng Z."/>
            <person name="Jin W."/>
            <person name="Jiang J."/>
            <person name="Leong S.A."/>
            <person name="Iwama H."/>
            <person name="Gojobori T."/>
            <person name="Itoh T."/>
            <person name="Niimura Y."/>
            <person name="Fujii Y."/>
            <person name="Habara T."/>
            <person name="Sakai H."/>
            <person name="Sato Y."/>
            <person name="Wilson G."/>
            <person name="Kumar K."/>
            <person name="McCouch S."/>
            <person name="Juretic N."/>
            <person name="Hoen D."/>
            <person name="Wright S."/>
            <person name="Bruskiewich R."/>
            <person name="Bureau T."/>
            <person name="Miyao A."/>
            <person name="Hirochika H."/>
            <person name="Nishikawa T."/>
            <person name="Kadowaki K."/>
            <person name="Sugiura M."/>
            <person name="Burr B."/>
            <person name="Sasaki T."/>
        </authorList>
    </citation>
    <scope>NUCLEOTIDE SEQUENCE [LARGE SCALE GENOMIC DNA]</scope>
    <source>
        <strain evidence="2">cv. Nipponbare</strain>
    </source>
</reference>
<gene>
    <name evidence="1" type="primary">P0669H03.12</name>
</gene>
<dbReference type="AlphaFoldDB" id="Q6YVM5"/>
<evidence type="ECO:0000313" key="1">
    <source>
        <dbReference type="EMBL" id="BAC84510.1"/>
    </source>
</evidence>
<dbReference type="EMBL" id="AP005824">
    <property type="protein sequence ID" value="BAC84510.1"/>
    <property type="molecule type" value="Genomic_DNA"/>
</dbReference>
<protein>
    <submittedName>
        <fullName evidence="1">Uncharacterized protein</fullName>
    </submittedName>
</protein>
<dbReference type="Proteomes" id="UP000000763">
    <property type="component" value="Chromosome 7"/>
</dbReference>
<sequence length="52" mass="5738">MEYYGLVAGGEIAVDIKCWVYSVLQLGNVDTLILIVIGAYDYELVRVECGPI</sequence>
<reference evidence="2" key="2">
    <citation type="journal article" date="2008" name="Nucleic Acids Res.">
        <title>The rice annotation project database (RAP-DB): 2008 update.</title>
        <authorList>
            <consortium name="The rice annotation project (RAP)"/>
        </authorList>
    </citation>
    <scope>GENOME REANNOTATION</scope>
    <source>
        <strain evidence="2">cv. Nipponbare</strain>
    </source>
</reference>
<organism evidence="1 2">
    <name type="scientific">Oryza sativa subsp. japonica</name>
    <name type="common">Rice</name>
    <dbReference type="NCBI Taxonomy" id="39947"/>
    <lineage>
        <taxon>Eukaryota</taxon>
        <taxon>Viridiplantae</taxon>
        <taxon>Streptophyta</taxon>
        <taxon>Embryophyta</taxon>
        <taxon>Tracheophyta</taxon>
        <taxon>Spermatophyta</taxon>
        <taxon>Magnoliopsida</taxon>
        <taxon>Liliopsida</taxon>
        <taxon>Poales</taxon>
        <taxon>Poaceae</taxon>
        <taxon>BOP clade</taxon>
        <taxon>Oryzoideae</taxon>
        <taxon>Oryzeae</taxon>
        <taxon>Oryzinae</taxon>
        <taxon>Oryza</taxon>
        <taxon>Oryza sativa</taxon>
    </lineage>
</organism>